<dbReference type="RefSeq" id="WP_205213823.1">
    <property type="nucleotide sequence ID" value="NZ_JAFFZP010000020.1"/>
</dbReference>
<dbReference type="SUPFAM" id="SSF46689">
    <property type="entry name" value="Homeodomain-like"/>
    <property type="match status" value="1"/>
</dbReference>
<comment type="caution">
    <text evidence="6">The sequence shown here is derived from an EMBL/GenBank/DDBJ whole genome shotgun (WGS) entry which is preliminary data.</text>
</comment>
<dbReference type="SMART" id="SM00342">
    <property type="entry name" value="HTH_ARAC"/>
    <property type="match status" value="1"/>
</dbReference>
<gene>
    <name evidence="6" type="ORF">JW498_13220</name>
</gene>
<keyword evidence="1" id="KW-0805">Transcription regulation</keyword>
<reference evidence="6 7" key="1">
    <citation type="submission" date="2021-02" db="EMBL/GenBank/DDBJ databases">
        <title>A novel species of genus Amphritea isolated from a fishpond in China.</title>
        <authorList>
            <person name="Lu H."/>
        </authorList>
    </citation>
    <scope>NUCLEOTIDE SEQUENCE [LARGE SCALE GENOMIC DNA]</scope>
    <source>
        <strain evidence="6 7">RP18W</strain>
    </source>
</reference>
<dbReference type="EMBL" id="JAFFZP010000020">
    <property type="protein sequence ID" value="MBN0988327.1"/>
    <property type="molecule type" value="Genomic_DNA"/>
</dbReference>
<name>A0ABS2WAF4_9GAMM</name>
<dbReference type="InterPro" id="IPR009057">
    <property type="entry name" value="Homeodomain-like_sf"/>
</dbReference>
<keyword evidence="3" id="KW-0804">Transcription</keyword>
<protein>
    <submittedName>
        <fullName evidence="6">AraC family transcriptional regulator</fullName>
    </submittedName>
</protein>
<keyword evidence="7" id="KW-1185">Reference proteome</keyword>
<dbReference type="PANTHER" id="PTHR47894:SF1">
    <property type="entry name" value="HTH-TYPE TRANSCRIPTIONAL REGULATOR VQSM"/>
    <property type="match status" value="1"/>
</dbReference>
<evidence type="ECO:0000256" key="3">
    <source>
        <dbReference type="ARBA" id="ARBA00023163"/>
    </source>
</evidence>
<evidence type="ECO:0000313" key="6">
    <source>
        <dbReference type="EMBL" id="MBN0988327.1"/>
    </source>
</evidence>
<evidence type="ECO:0000256" key="1">
    <source>
        <dbReference type="ARBA" id="ARBA00023015"/>
    </source>
</evidence>
<dbReference type="Gene3D" id="1.10.10.60">
    <property type="entry name" value="Homeodomain-like"/>
    <property type="match status" value="1"/>
</dbReference>
<feature type="region of interest" description="Disordered" evidence="4">
    <location>
        <begin position="1"/>
        <end position="20"/>
    </location>
</feature>
<feature type="domain" description="HTH araC/xylS-type" evidence="5">
    <location>
        <begin position="253"/>
        <end position="351"/>
    </location>
</feature>
<evidence type="ECO:0000256" key="2">
    <source>
        <dbReference type="ARBA" id="ARBA00023125"/>
    </source>
</evidence>
<dbReference type="Pfam" id="PF12625">
    <property type="entry name" value="Arabinose_bd"/>
    <property type="match status" value="1"/>
</dbReference>
<proteinExistence type="predicted"/>
<accession>A0ABS2WAF4</accession>
<dbReference type="InterPro" id="IPR032687">
    <property type="entry name" value="AraC-type_N"/>
</dbReference>
<dbReference type="Pfam" id="PF12833">
    <property type="entry name" value="HTH_18"/>
    <property type="match status" value="1"/>
</dbReference>
<evidence type="ECO:0000259" key="5">
    <source>
        <dbReference type="PROSITE" id="PS01124"/>
    </source>
</evidence>
<evidence type="ECO:0000313" key="7">
    <source>
        <dbReference type="Proteomes" id="UP000760472"/>
    </source>
</evidence>
<evidence type="ECO:0000256" key="4">
    <source>
        <dbReference type="SAM" id="MobiDB-lite"/>
    </source>
</evidence>
<sequence length="357" mass="40043">MNNGNDQQHKHPQINSKQSSTVVGGWSVAVGRALDSLGYNGDELLRAAGVDISRLSDTDVRFSADHTRALWALALTETGQEDIGLQVARYVCPTTFHALGFSLWASNSLLDALKRMVRFEVLLNDGCNLSLDKTDPLSFHFSMQVRQSDNRPLVAAEGVDYFLGAVVKMFRDMSDQRFAPQSVSFTRETPVNPALWESYFECPVCFGASENRLVLCADTLNKELPTGNTLLAEQNDKLVEDYLQRLQMADLCGRVRIALIDLMPLGLTTLEAVATELNMVPRTLQYKLTQSGTTIQALRDQIREELARKYLQYSRQSITQIAYSLGFSDPAHLNRAFKRWTGETPTAFRTRYTQKDS</sequence>
<dbReference type="Proteomes" id="UP000760472">
    <property type="component" value="Unassembled WGS sequence"/>
</dbReference>
<organism evidence="6 7">
    <name type="scientific">Amphritea pacifica</name>
    <dbReference type="NCBI Taxonomy" id="2811233"/>
    <lineage>
        <taxon>Bacteria</taxon>
        <taxon>Pseudomonadati</taxon>
        <taxon>Pseudomonadota</taxon>
        <taxon>Gammaproteobacteria</taxon>
        <taxon>Oceanospirillales</taxon>
        <taxon>Oceanospirillaceae</taxon>
        <taxon>Amphritea</taxon>
    </lineage>
</organism>
<keyword evidence="2" id="KW-0238">DNA-binding</keyword>
<dbReference type="InterPro" id="IPR018060">
    <property type="entry name" value="HTH_AraC"/>
</dbReference>
<dbReference type="PANTHER" id="PTHR47894">
    <property type="entry name" value="HTH-TYPE TRANSCRIPTIONAL REGULATOR GADX"/>
    <property type="match status" value="1"/>
</dbReference>
<dbReference type="PROSITE" id="PS01124">
    <property type="entry name" value="HTH_ARAC_FAMILY_2"/>
    <property type="match status" value="1"/>
</dbReference>